<gene>
    <name evidence="2" type="ORF">LSCM4_06411</name>
</gene>
<keyword evidence="3" id="KW-1185">Reference proteome</keyword>
<accession>A0A836HGG8</accession>
<protein>
    <submittedName>
        <fullName evidence="2">Uncharacterized protein</fullName>
    </submittedName>
</protein>
<dbReference type="Proteomes" id="UP000674143">
    <property type="component" value="Unassembled WGS sequence"/>
</dbReference>
<feature type="region of interest" description="Disordered" evidence="1">
    <location>
        <begin position="1007"/>
        <end position="1026"/>
    </location>
</feature>
<dbReference type="EMBL" id="JAFHLR010000019">
    <property type="protein sequence ID" value="KAG5480843.1"/>
    <property type="molecule type" value="Genomic_DNA"/>
</dbReference>
<evidence type="ECO:0000313" key="3">
    <source>
        <dbReference type="Proteomes" id="UP000674143"/>
    </source>
</evidence>
<reference evidence="3" key="1">
    <citation type="journal article" date="2021" name="Microbiol. Resour. Announc.">
        <title>LGAAP: Leishmaniinae Genome Assembly and Annotation Pipeline.</title>
        <authorList>
            <person name="Almutairi H."/>
            <person name="Urbaniak M.D."/>
            <person name="Bates M.D."/>
            <person name="Jariyapan N."/>
            <person name="Kwakye-Nuako G."/>
            <person name="Thomaz-Soccol V."/>
            <person name="Al-Salem W.S."/>
            <person name="Dillon R.J."/>
            <person name="Bates P.A."/>
            <person name="Gatherer D."/>
        </authorList>
    </citation>
    <scope>NUCLEOTIDE SEQUENCE [LARGE SCALE GENOMIC DNA]</scope>
</reference>
<dbReference type="GeneID" id="92362266"/>
<organism evidence="2 3">
    <name type="scientific">Leishmania orientalis</name>
    <dbReference type="NCBI Taxonomy" id="2249476"/>
    <lineage>
        <taxon>Eukaryota</taxon>
        <taxon>Discoba</taxon>
        <taxon>Euglenozoa</taxon>
        <taxon>Kinetoplastea</taxon>
        <taxon>Metakinetoplastina</taxon>
        <taxon>Trypanosomatida</taxon>
        <taxon>Trypanosomatidae</taxon>
        <taxon>Leishmaniinae</taxon>
        <taxon>Leishmania</taxon>
    </lineage>
</organism>
<feature type="region of interest" description="Disordered" evidence="1">
    <location>
        <begin position="1"/>
        <end position="20"/>
    </location>
</feature>
<reference evidence="3" key="2">
    <citation type="journal article" date="2021" name="Sci. Data">
        <title>Chromosome-scale genome sequencing, assembly and annotation of six genomes from subfamily Leishmaniinae.</title>
        <authorList>
            <person name="Almutairi H."/>
            <person name="Urbaniak M.D."/>
            <person name="Bates M.D."/>
            <person name="Jariyapan N."/>
            <person name="Kwakye-Nuako G."/>
            <person name="Thomaz Soccol V."/>
            <person name="Al-Salem W.S."/>
            <person name="Dillon R.J."/>
            <person name="Bates P.A."/>
            <person name="Gatherer D."/>
        </authorList>
    </citation>
    <scope>NUCLEOTIDE SEQUENCE [LARGE SCALE GENOMIC DNA]</scope>
</reference>
<comment type="caution">
    <text evidence="2">The sequence shown here is derived from an EMBL/GenBank/DDBJ whole genome shotgun (WGS) entry which is preliminary data.</text>
</comment>
<evidence type="ECO:0000313" key="2">
    <source>
        <dbReference type="EMBL" id="KAG5480843.1"/>
    </source>
</evidence>
<evidence type="ECO:0000256" key="1">
    <source>
        <dbReference type="SAM" id="MobiDB-lite"/>
    </source>
</evidence>
<dbReference type="RefSeq" id="XP_067063844.1">
    <property type="nucleotide sequence ID" value="XM_067208332.1"/>
</dbReference>
<dbReference type="KEGG" id="loi:92362266"/>
<proteinExistence type="predicted"/>
<name>A0A836HGG8_9TRYP</name>
<sequence>MRGSVCDDLPAAPMSSGGDGRVSKYALYDSELLDLMEVAEDTSSFLRARADDSSAPPLHHETACHVLEEAMIDSTDTNGPKTVNRRAAASMPHLHTSLLVGGSLFARDTPASLSAAFAHGKVPYPTGPVSPEAASVFCPFTRSFVSLCSPHWGHLLAVGFRVHMTLLRGRCVVLQRPPLLLARACQLQGCAMQEYSKIRGTSVQHHSPSSAKPLEDSRCTRTTQERQAALYKKWGWSPHLQQTLGATLSSAPLESVAAFSAAVEADMFAGGFCDSARLIPVTWARDCGAVTSAPFNSQQGTTSTRGGAQNGQAVVRCPWNTRPRVLQAPFSWRLGRRSTSTVVSWVAASASETMWSPLQLPYPLPTQTEAYTHRPTLRLFGLPASVRAAFLDVPFPSPSALSSSVTPAALMEAACDAALAQLAGQLRQAVEQGRLAATSRLYFCPLAHAIDYNSTLDLRAYAVEWDQPCYCDGRGGAADTPRVTAALSGSSPVLSLGVESFTSDIAAPADAVAGVTASTPPLRLVVFSNAHMLSKRAIRRLVDQWTRNGASLHKIREQQSDARAGPRHWRTLMGSRLLLPLDAAAVLSHVRSLSIPFGDVQAVFIGYTASQAPAAQTKVAHPPLDGGTRAPLPLQVSPPSVVPADSPVRVKFAVSASARSDLLYVEEPLSAALLRASTLYRRGLDAAQRRELVEAVTRSIMDGATTKAVFVKRQPQRHRSGRISFKTSEVPLIGTEGRLQVYEACEAVLSLVSPLEGFMYSHLDTGQTPADRPARDDDVVSLLVMYPLLSTLRIRHVLLSAFHVHVALASAARDAAPATMRAIGADRTGAAEEIVCGRSGIDSHPVSTPKAPLSDSRVRFVESRLRANECEERERHRLLQAAAAKVVLTPSCAPRAPLLFQTYAAYVEPAVLRGLWTPTLLFRAPTLADVMALRGFLSAALQTSYAASHRTPTEAPHRAGSTHGGSAGGIVTFHVDDVDVIHADYADYKRRKRRTDRLLGVRASLRPASAAASHPHSEAGTMGEESLRDVSDRVLVARELALLETLLQQCLEECARTAIFFPLWTERRHFNGPAPCSTARQSSEAPGVTASGGRGATGLHLLPFPSVPSGINHRPFLSFPRVMETSTPWTPLLTELRLSCLAAAQRPLLPLTIGSRVVLLESVHVPANDGVDAQDGDAEKGVARSARKRPSGAVFWRGQVCEVAGFAPCDLLLGYGAASKGSEHAGEASSSDDNATCRAHFPGLVQRQVAGWCPTERRLIEQYVAQQRHASSLPLLQCCVAPQARQEGDLGHQGSCVFVLAPRCAVVGGYRSLHYYCLPLLHLPLLVLAGGLARFQPSHSTVCHSNLSTSAIASCLASRVSASDSNTSTQPTLLTATSPSASFDYALSHLLHPHHADPASCRATLCLTSQERHQALELLFAPLCSAAAASSDDAEVPRGDEASPRSSISFVEDVLFSEAAEGHDSGISASAGTTDSHSSTDTHAALIPPLRCPVLTELALYLRPQ</sequence>